<dbReference type="InterPro" id="IPR041033">
    <property type="entry name" value="SpaA_PFL_dom_1"/>
</dbReference>
<keyword evidence="5" id="KW-0812">Transmembrane</keyword>
<dbReference type="InterPro" id="IPR013783">
    <property type="entry name" value="Ig-like_fold"/>
</dbReference>
<keyword evidence="4" id="KW-0572">Peptidoglycan-anchor</keyword>
<reference evidence="8 9" key="1">
    <citation type="submission" date="2016-10" db="EMBL/GenBank/DDBJ databases">
        <authorList>
            <person name="Varghese N."/>
            <person name="Submissions S."/>
        </authorList>
    </citation>
    <scope>NUCLEOTIDE SEQUENCE [LARGE SCALE GENOMIC DNA]</scope>
    <source>
        <strain evidence="8 9">IAM 15147</strain>
    </source>
</reference>
<dbReference type="NCBIfam" id="TIGR01167">
    <property type="entry name" value="LPXTG_anchor"/>
    <property type="match status" value="1"/>
</dbReference>
<dbReference type="Gene3D" id="2.60.40.10">
    <property type="entry name" value="Immunoglobulins"/>
    <property type="match status" value="2"/>
</dbReference>
<dbReference type="AlphaFoldDB" id="A0AA94HM34"/>
<accession>A0AA94HM34</accession>
<dbReference type="Pfam" id="PF17802">
    <property type="entry name" value="SpaA"/>
    <property type="match status" value="1"/>
</dbReference>
<evidence type="ECO:0000256" key="6">
    <source>
        <dbReference type="SAM" id="SignalP"/>
    </source>
</evidence>
<dbReference type="NCBIfam" id="TIGR04226">
    <property type="entry name" value="RrgB_K2N_iso_D2"/>
    <property type="match status" value="1"/>
</dbReference>
<sequence length="487" mass="50647">MASTKKSLTARVAISFGAVALATATALGGALPASAATPPNVDTAMQDQAELTIHKFAEPVVPLATESNGLPAAAGVLDGLTALDNVVFTATLVPGTDLTTAAGWALADTIAEQDDPVAYADGLVDSLPATRSGMTVDGQIHWKGLRLGVYLVEEATSLTDNITRASEPFLVSLPMANPNDDTWLYSVHVYPKNSVAAITKDVDETGAHELGETVRWTIDVSVPEMPSGEMISTFIVTDQLDSRLRYQSATPRATEMVAGVVTDVALASSHFKTTHADGLVTVEFTEAGRGVLSGLNEGHVYVDVVTAVTRLEADAPDQHGIIENVGSVRIDDAVIASDPVETRWGILTIHKAETDNSGSALEGAVFELYTVNPALAENAAAAPIETLTTGAAGNIMFPGLLEGTYWVKETVAPLGYQLPVDPVTEVSVVAGNAAGVTVIVENTKVPAYELPITGGTGQAAFMIGGFGLLAGALGFMLVRRRKAKADA</sequence>
<evidence type="ECO:0000256" key="5">
    <source>
        <dbReference type="SAM" id="Phobius"/>
    </source>
</evidence>
<feature type="signal peptide" evidence="6">
    <location>
        <begin position="1"/>
        <end position="35"/>
    </location>
</feature>
<keyword evidence="3 6" id="KW-0732">Signal</keyword>
<proteinExistence type="predicted"/>
<dbReference type="Pfam" id="PF16555">
    <property type="entry name" value="GramPos_pilinD1"/>
    <property type="match status" value="1"/>
</dbReference>
<keyword evidence="5" id="KW-1133">Transmembrane helix</keyword>
<feature type="chain" id="PRO_5041734525" evidence="6">
    <location>
        <begin position="36"/>
        <end position="487"/>
    </location>
</feature>
<evidence type="ECO:0000256" key="3">
    <source>
        <dbReference type="ARBA" id="ARBA00022729"/>
    </source>
</evidence>
<gene>
    <name evidence="8" type="ORF">SAMN04487783_1090</name>
</gene>
<keyword evidence="5" id="KW-0472">Membrane</keyword>
<dbReference type="Gene3D" id="2.60.40.740">
    <property type="match status" value="1"/>
</dbReference>
<evidence type="ECO:0000256" key="4">
    <source>
        <dbReference type="ARBA" id="ARBA00023088"/>
    </source>
</evidence>
<feature type="domain" description="Gram-positive cocci surface proteins LPxTG" evidence="7">
    <location>
        <begin position="450"/>
        <end position="487"/>
    </location>
</feature>
<keyword evidence="2" id="KW-0964">Secreted</keyword>
<dbReference type="Pfam" id="PF00746">
    <property type="entry name" value="Gram_pos_anchor"/>
    <property type="match status" value="1"/>
</dbReference>
<keyword evidence="9" id="KW-1185">Reference proteome</keyword>
<dbReference type="NCBIfam" id="NF033902">
    <property type="entry name" value="iso_D2_wall_anc"/>
    <property type="match status" value="1"/>
</dbReference>
<dbReference type="GO" id="GO:0005975">
    <property type="term" value="P:carbohydrate metabolic process"/>
    <property type="evidence" value="ECO:0007669"/>
    <property type="project" value="UniProtKB-ARBA"/>
</dbReference>
<comment type="caution">
    <text evidence="8">The sequence shown here is derived from an EMBL/GenBank/DDBJ whole genome shotgun (WGS) entry which is preliminary data.</text>
</comment>
<dbReference type="RefSeq" id="WP_177220262.1">
    <property type="nucleotide sequence ID" value="NZ_FOZN01000002.1"/>
</dbReference>
<dbReference type="InterPro" id="IPR032364">
    <property type="entry name" value="GramPos_pilinD1_N"/>
</dbReference>
<evidence type="ECO:0000313" key="9">
    <source>
        <dbReference type="Proteomes" id="UP000198506"/>
    </source>
</evidence>
<protein>
    <submittedName>
        <fullName evidence="8">LPXTG-motif cell wall anchor domain-containing protein/fimbrial isopeptide formation D2 domain-containing protein</fullName>
    </submittedName>
</protein>
<name>A0AA94HM34_9MICO</name>
<dbReference type="InterPro" id="IPR026466">
    <property type="entry name" value="Fim_isopep_form_D2_dom"/>
</dbReference>
<feature type="transmembrane region" description="Helical" evidence="5">
    <location>
        <begin position="459"/>
        <end position="478"/>
    </location>
</feature>
<evidence type="ECO:0000256" key="1">
    <source>
        <dbReference type="ARBA" id="ARBA00022512"/>
    </source>
</evidence>
<evidence type="ECO:0000313" key="8">
    <source>
        <dbReference type="EMBL" id="SFS08377.1"/>
    </source>
</evidence>
<dbReference type="InterPro" id="IPR048052">
    <property type="entry name" value="FM1-like"/>
</dbReference>
<keyword evidence="1" id="KW-0134">Cell wall</keyword>
<organism evidence="8 9">
    <name type="scientific">Agrococcus baldri</name>
    <dbReference type="NCBI Taxonomy" id="153730"/>
    <lineage>
        <taxon>Bacteria</taxon>
        <taxon>Bacillati</taxon>
        <taxon>Actinomycetota</taxon>
        <taxon>Actinomycetes</taxon>
        <taxon>Micrococcales</taxon>
        <taxon>Microbacteriaceae</taxon>
        <taxon>Agrococcus</taxon>
    </lineage>
</organism>
<dbReference type="Proteomes" id="UP000198506">
    <property type="component" value="Unassembled WGS sequence"/>
</dbReference>
<dbReference type="SUPFAM" id="SSF49478">
    <property type="entry name" value="Cna protein B-type domain"/>
    <property type="match status" value="1"/>
</dbReference>
<dbReference type="PROSITE" id="PS50847">
    <property type="entry name" value="GRAM_POS_ANCHORING"/>
    <property type="match status" value="1"/>
</dbReference>
<evidence type="ECO:0000256" key="2">
    <source>
        <dbReference type="ARBA" id="ARBA00022525"/>
    </source>
</evidence>
<dbReference type="InterPro" id="IPR019931">
    <property type="entry name" value="LPXTG_anchor"/>
</dbReference>
<evidence type="ECO:0000259" key="7">
    <source>
        <dbReference type="PROSITE" id="PS50847"/>
    </source>
</evidence>
<dbReference type="EMBL" id="FOZN01000002">
    <property type="protein sequence ID" value="SFS08377.1"/>
    <property type="molecule type" value="Genomic_DNA"/>
</dbReference>